<dbReference type="SUPFAM" id="SSF53448">
    <property type="entry name" value="Nucleotide-diphospho-sugar transferases"/>
    <property type="match status" value="1"/>
</dbReference>
<sequence>MEVVLIGIFILSAFFIVYHHAGYPVILRWWANRHPIITSGAIPRGYRCVRRDRVLPTVTIIIPAYNEEQWIADKVRNCASLDYPRDKLKIVIIDDGSEDSTLNIAESTIQEAICADTHFEIINQQDNTGKVAILNRYIPKVDSDITCISDVSAIISVDALLIASEYFKDQNIGVVNSTYQLLHAGQTGESDYWQYQNNIKYRESTMGSTIGAHGALYFIRTPLFELLPDNTINDDFIIPMRIVRHHYQAAYAPNMNAIEQEPTESVQDFRRRLRISAGNMQQVIMLFDLFSPQYGRTAFTFFSGKGLRLFTPYLMITCLISSLWLAQTNAIFLVLFYSQVAVYVIAAIANYCPPLQKLRLIRLITYLIVGHTANLIGGLRYLFGLENGKWQRLAR</sequence>
<dbReference type="RefSeq" id="WP_124939965.1">
    <property type="nucleotide sequence ID" value="NZ_CP033577.1"/>
</dbReference>
<feature type="transmembrane region" description="Helical" evidence="4">
    <location>
        <begin position="6"/>
        <end position="26"/>
    </location>
</feature>
<dbReference type="InterPro" id="IPR029044">
    <property type="entry name" value="Nucleotide-diphossugar_trans"/>
</dbReference>
<feature type="transmembrane region" description="Helical" evidence="4">
    <location>
        <begin position="306"/>
        <end position="325"/>
    </location>
</feature>
<dbReference type="Gene3D" id="3.90.550.10">
    <property type="entry name" value="Spore Coat Polysaccharide Biosynthesis Protein SpsA, Chain A"/>
    <property type="match status" value="1"/>
</dbReference>
<dbReference type="Pfam" id="PF13641">
    <property type="entry name" value="Glyco_tranf_2_3"/>
    <property type="match status" value="1"/>
</dbReference>
<keyword evidence="4" id="KW-0472">Membrane</keyword>
<evidence type="ECO:0000313" key="5">
    <source>
        <dbReference type="EMBL" id="AYV20344.1"/>
    </source>
</evidence>
<name>A0A3G4V6E4_9VIBR</name>
<accession>A0A3G4V6E4</accession>
<dbReference type="CDD" id="cd06439">
    <property type="entry name" value="CESA_like_1"/>
    <property type="match status" value="1"/>
</dbReference>
<keyword evidence="4" id="KW-1133">Transmembrane helix</keyword>
<reference evidence="5 6" key="1">
    <citation type="submission" date="2018-11" db="EMBL/GenBank/DDBJ databases">
        <title>Complete Genome Sequence of Vbrio mediterranei 117-T6: a Potential Pathogen Bacteria Isolated from the Conchocelis of Pyropia.</title>
        <authorList>
            <person name="Liu Q."/>
        </authorList>
    </citation>
    <scope>NUCLEOTIDE SEQUENCE [LARGE SCALE GENOMIC DNA]</scope>
    <source>
        <strain evidence="5 6">117-T6</strain>
    </source>
</reference>
<keyword evidence="4" id="KW-0812">Transmembrane</keyword>
<dbReference type="PANTHER" id="PTHR43630">
    <property type="entry name" value="POLY-BETA-1,6-N-ACETYL-D-GLUCOSAMINE SYNTHASE"/>
    <property type="match status" value="1"/>
</dbReference>
<dbReference type="Proteomes" id="UP000279760">
    <property type="component" value="Chromosome 1"/>
</dbReference>
<dbReference type="GO" id="GO:0016757">
    <property type="term" value="F:glycosyltransferase activity"/>
    <property type="evidence" value="ECO:0007669"/>
    <property type="project" value="UniProtKB-KW"/>
</dbReference>
<protein>
    <submittedName>
        <fullName evidence="5">Glycosyltransferase family 2 protein</fullName>
    </submittedName>
</protein>
<feature type="transmembrane region" description="Helical" evidence="4">
    <location>
        <begin position="363"/>
        <end position="383"/>
    </location>
</feature>
<gene>
    <name evidence="5" type="ORF">ECB94_03080</name>
</gene>
<comment type="similarity">
    <text evidence="1">Belongs to the glycosyltransferase 2 family.</text>
</comment>
<dbReference type="AlphaFoldDB" id="A0A3G4V6E4"/>
<dbReference type="EMBL" id="CP033577">
    <property type="protein sequence ID" value="AYV20344.1"/>
    <property type="molecule type" value="Genomic_DNA"/>
</dbReference>
<keyword evidence="2" id="KW-0328">Glycosyltransferase</keyword>
<organism evidence="5 6">
    <name type="scientific">Vibrio mediterranei</name>
    <dbReference type="NCBI Taxonomy" id="689"/>
    <lineage>
        <taxon>Bacteria</taxon>
        <taxon>Pseudomonadati</taxon>
        <taxon>Pseudomonadota</taxon>
        <taxon>Gammaproteobacteria</taxon>
        <taxon>Vibrionales</taxon>
        <taxon>Vibrionaceae</taxon>
        <taxon>Vibrio</taxon>
    </lineage>
</organism>
<keyword evidence="3 5" id="KW-0808">Transferase</keyword>
<evidence type="ECO:0000256" key="3">
    <source>
        <dbReference type="ARBA" id="ARBA00022679"/>
    </source>
</evidence>
<evidence type="ECO:0000313" key="6">
    <source>
        <dbReference type="Proteomes" id="UP000279760"/>
    </source>
</evidence>
<evidence type="ECO:0000256" key="4">
    <source>
        <dbReference type="SAM" id="Phobius"/>
    </source>
</evidence>
<evidence type="ECO:0000256" key="1">
    <source>
        <dbReference type="ARBA" id="ARBA00006739"/>
    </source>
</evidence>
<dbReference type="PANTHER" id="PTHR43630:SF1">
    <property type="entry name" value="POLY-BETA-1,6-N-ACETYL-D-GLUCOSAMINE SYNTHASE"/>
    <property type="match status" value="1"/>
</dbReference>
<evidence type="ECO:0000256" key="2">
    <source>
        <dbReference type="ARBA" id="ARBA00022676"/>
    </source>
</evidence>
<proteinExistence type="inferred from homology"/>
<feature type="transmembrane region" description="Helical" evidence="4">
    <location>
        <begin position="331"/>
        <end position="351"/>
    </location>
</feature>